<evidence type="ECO:0000313" key="3">
    <source>
        <dbReference type="Proteomes" id="UP000299102"/>
    </source>
</evidence>
<protein>
    <submittedName>
        <fullName evidence="2">Uncharacterized protein</fullName>
    </submittedName>
</protein>
<evidence type="ECO:0000313" key="2">
    <source>
        <dbReference type="EMBL" id="GBP65143.1"/>
    </source>
</evidence>
<organism evidence="2 3">
    <name type="scientific">Eumeta variegata</name>
    <name type="common">Bagworm moth</name>
    <name type="synonym">Eumeta japonica</name>
    <dbReference type="NCBI Taxonomy" id="151549"/>
    <lineage>
        <taxon>Eukaryota</taxon>
        <taxon>Metazoa</taxon>
        <taxon>Ecdysozoa</taxon>
        <taxon>Arthropoda</taxon>
        <taxon>Hexapoda</taxon>
        <taxon>Insecta</taxon>
        <taxon>Pterygota</taxon>
        <taxon>Neoptera</taxon>
        <taxon>Endopterygota</taxon>
        <taxon>Lepidoptera</taxon>
        <taxon>Glossata</taxon>
        <taxon>Ditrysia</taxon>
        <taxon>Tineoidea</taxon>
        <taxon>Psychidae</taxon>
        <taxon>Oiketicinae</taxon>
        <taxon>Eumeta</taxon>
    </lineage>
</organism>
<evidence type="ECO:0000256" key="1">
    <source>
        <dbReference type="SAM" id="MobiDB-lite"/>
    </source>
</evidence>
<dbReference type="AlphaFoldDB" id="A0A4C1XQ15"/>
<gene>
    <name evidence="2" type="ORF">EVAR_29807_1</name>
</gene>
<name>A0A4C1XQ15_EUMVA</name>
<keyword evidence="3" id="KW-1185">Reference proteome</keyword>
<proteinExistence type="predicted"/>
<reference evidence="2 3" key="1">
    <citation type="journal article" date="2019" name="Commun. Biol.">
        <title>The bagworm genome reveals a unique fibroin gene that provides high tensile strength.</title>
        <authorList>
            <person name="Kono N."/>
            <person name="Nakamura H."/>
            <person name="Ohtoshi R."/>
            <person name="Tomita M."/>
            <person name="Numata K."/>
            <person name="Arakawa K."/>
        </authorList>
    </citation>
    <scope>NUCLEOTIDE SEQUENCE [LARGE SCALE GENOMIC DNA]</scope>
</reference>
<sequence>MNKRAAHAGSAVTALSMAALRRETFGELLQLLHVLRSENGQVSGKLSTLSLINDRGNKANAAGNGDGSSFRVGGVSRGSDPIRTGPDSVMAGNTTHYNRNSRPKLDSPAYRVYERDAVAGRSRATVAVPLMRHAPAYVRRRGPAAPATSAVYGGRASGVNSLWSDTTFPSISMRRPSLHRGESRASRVFWDMI</sequence>
<comment type="caution">
    <text evidence="2">The sequence shown here is derived from an EMBL/GenBank/DDBJ whole genome shotgun (WGS) entry which is preliminary data.</text>
</comment>
<feature type="region of interest" description="Disordered" evidence="1">
    <location>
        <begin position="59"/>
        <end position="103"/>
    </location>
</feature>
<dbReference type="EMBL" id="BGZK01000920">
    <property type="protein sequence ID" value="GBP65143.1"/>
    <property type="molecule type" value="Genomic_DNA"/>
</dbReference>
<accession>A0A4C1XQ15</accession>
<dbReference type="Proteomes" id="UP000299102">
    <property type="component" value="Unassembled WGS sequence"/>
</dbReference>
<feature type="compositionally biased region" description="Polar residues" evidence="1">
    <location>
        <begin position="91"/>
        <end position="100"/>
    </location>
</feature>
<feature type="compositionally biased region" description="Low complexity" evidence="1">
    <location>
        <begin position="59"/>
        <end position="79"/>
    </location>
</feature>